<keyword evidence="1" id="KW-0805">Transcription regulation</keyword>
<dbReference type="InterPro" id="IPR051575">
    <property type="entry name" value="Myb-like_DNA-bd"/>
</dbReference>
<dbReference type="PROSITE" id="PS50090">
    <property type="entry name" value="MYB_LIKE"/>
    <property type="match status" value="2"/>
</dbReference>
<dbReference type="InterPro" id="IPR001005">
    <property type="entry name" value="SANT/Myb"/>
</dbReference>
<dbReference type="Pfam" id="PF13921">
    <property type="entry name" value="Myb_DNA-bind_6"/>
    <property type="match status" value="1"/>
</dbReference>
<accession>A0ABR2KAG1</accession>
<gene>
    <name evidence="8" type="ORF">M9Y10_038895</name>
</gene>
<dbReference type="Gene3D" id="1.10.10.60">
    <property type="entry name" value="Homeodomain-like"/>
    <property type="match status" value="2"/>
</dbReference>
<keyword evidence="9" id="KW-1185">Reference proteome</keyword>
<dbReference type="SMART" id="SM00717">
    <property type="entry name" value="SANT"/>
    <property type="match status" value="2"/>
</dbReference>
<feature type="compositionally biased region" description="Polar residues" evidence="5">
    <location>
        <begin position="158"/>
        <end position="171"/>
    </location>
</feature>
<evidence type="ECO:0000259" key="6">
    <source>
        <dbReference type="PROSITE" id="PS50090"/>
    </source>
</evidence>
<evidence type="ECO:0000256" key="3">
    <source>
        <dbReference type="ARBA" id="ARBA00023163"/>
    </source>
</evidence>
<protein>
    <recommendedName>
        <fullName evidence="10">Myb-like DNA-binding domain containing protein</fullName>
    </recommendedName>
</protein>
<evidence type="ECO:0000313" key="8">
    <source>
        <dbReference type="EMBL" id="KAK8887838.1"/>
    </source>
</evidence>
<evidence type="ECO:0000256" key="2">
    <source>
        <dbReference type="ARBA" id="ARBA00023125"/>
    </source>
</evidence>
<dbReference type="PANTHER" id="PTHR46621">
    <property type="entry name" value="SNRNA-ACTIVATING PROTEIN COMPLEX SUBUNIT 4"/>
    <property type="match status" value="1"/>
</dbReference>
<dbReference type="Proteomes" id="UP001470230">
    <property type="component" value="Unassembled WGS sequence"/>
</dbReference>
<keyword evidence="4" id="KW-0539">Nucleus</keyword>
<organism evidence="8 9">
    <name type="scientific">Tritrichomonas musculus</name>
    <dbReference type="NCBI Taxonomy" id="1915356"/>
    <lineage>
        <taxon>Eukaryota</taxon>
        <taxon>Metamonada</taxon>
        <taxon>Parabasalia</taxon>
        <taxon>Tritrichomonadida</taxon>
        <taxon>Tritrichomonadidae</taxon>
        <taxon>Tritrichomonas</taxon>
    </lineage>
</organism>
<evidence type="ECO:0008006" key="10">
    <source>
        <dbReference type="Google" id="ProtNLM"/>
    </source>
</evidence>
<dbReference type="InterPro" id="IPR017930">
    <property type="entry name" value="Myb_dom"/>
</dbReference>
<evidence type="ECO:0000256" key="5">
    <source>
        <dbReference type="SAM" id="MobiDB-lite"/>
    </source>
</evidence>
<dbReference type="SUPFAM" id="SSF46689">
    <property type="entry name" value="Homeodomain-like"/>
    <property type="match status" value="1"/>
</dbReference>
<sequence>MYNVNYFTHSKSKGLRQIFSPEEDAYLCSLVKQFGDNCWKIIAKKMPNRTTRQCRERYKNYLSPEIKNGPWSKEEDELLKEKYKEFGPKWAKIGSFFNSRSDVNIKNRWASITAKSPTVQMPSNNIQQSILLNNTDKNVNKKSEIESISNLESAISNSLVTSSPDSPSHIHSLSDNRSKNRGDVIIIDNFKDKSNSIKKNEMDHNSIKIQNRNEINTNYDIQSPPQPISQPWPTYRQESHVNNTNRRSILNLKKHEDLLPPLTSKKHDVDNNNILDTSHPLFLETLLLADSSKNDDSNLPPSANGLVKTFPNYGGNVW</sequence>
<feature type="domain" description="HTH myb-type" evidence="7">
    <location>
        <begin position="19"/>
        <end position="66"/>
    </location>
</feature>
<keyword evidence="2" id="KW-0238">DNA-binding</keyword>
<dbReference type="PANTHER" id="PTHR46621:SF1">
    <property type="entry name" value="SNRNA-ACTIVATING PROTEIN COMPLEX SUBUNIT 4"/>
    <property type="match status" value="1"/>
</dbReference>
<evidence type="ECO:0000313" key="9">
    <source>
        <dbReference type="Proteomes" id="UP001470230"/>
    </source>
</evidence>
<dbReference type="InterPro" id="IPR009057">
    <property type="entry name" value="Homeodomain-like_sf"/>
</dbReference>
<dbReference type="PROSITE" id="PS51294">
    <property type="entry name" value="HTH_MYB"/>
    <property type="match status" value="2"/>
</dbReference>
<evidence type="ECO:0000259" key="7">
    <source>
        <dbReference type="PROSITE" id="PS51294"/>
    </source>
</evidence>
<dbReference type="EMBL" id="JAPFFF010000006">
    <property type="protein sequence ID" value="KAK8887838.1"/>
    <property type="molecule type" value="Genomic_DNA"/>
</dbReference>
<feature type="region of interest" description="Disordered" evidence="5">
    <location>
        <begin position="158"/>
        <end position="177"/>
    </location>
</feature>
<feature type="domain" description="HTH myb-type" evidence="7">
    <location>
        <begin position="67"/>
        <end position="117"/>
    </location>
</feature>
<comment type="caution">
    <text evidence="8">The sequence shown here is derived from an EMBL/GenBank/DDBJ whole genome shotgun (WGS) entry which is preliminary data.</text>
</comment>
<keyword evidence="3" id="KW-0804">Transcription</keyword>
<feature type="domain" description="Myb-like" evidence="6">
    <location>
        <begin position="63"/>
        <end position="113"/>
    </location>
</feature>
<evidence type="ECO:0000256" key="4">
    <source>
        <dbReference type="ARBA" id="ARBA00023242"/>
    </source>
</evidence>
<reference evidence="8 9" key="1">
    <citation type="submission" date="2024-04" db="EMBL/GenBank/DDBJ databases">
        <title>Tritrichomonas musculus Genome.</title>
        <authorList>
            <person name="Alves-Ferreira E."/>
            <person name="Grigg M."/>
            <person name="Lorenzi H."/>
            <person name="Galac M."/>
        </authorList>
    </citation>
    <scope>NUCLEOTIDE SEQUENCE [LARGE SCALE GENOMIC DNA]</scope>
    <source>
        <strain evidence="8 9">EAF2021</strain>
    </source>
</reference>
<feature type="domain" description="Myb-like" evidence="6">
    <location>
        <begin position="11"/>
        <end position="62"/>
    </location>
</feature>
<name>A0ABR2KAG1_9EUKA</name>
<proteinExistence type="predicted"/>
<evidence type="ECO:0000256" key="1">
    <source>
        <dbReference type="ARBA" id="ARBA00023015"/>
    </source>
</evidence>
<dbReference type="CDD" id="cd00167">
    <property type="entry name" value="SANT"/>
    <property type="match status" value="2"/>
</dbReference>